<comment type="similarity">
    <text evidence="1 4">Belongs to the short-chain dehydrogenases/reductases (SDR) family.</text>
</comment>
<protein>
    <submittedName>
        <fullName evidence="5">Short-chain dehydrogenase/reductase family protein</fullName>
    </submittedName>
</protein>
<evidence type="ECO:0000256" key="1">
    <source>
        <dbReference type="ARBA" id="ARBA00006484"/>
    </source>
</evidence>
<keyword evidence="2" id="KW-0521">NADP</keyword>
<organism evidence="5 6">
    <name type="scientific">Mycena indigotica</name>
    <dbReference type="NCBI Taxonomy" id="2126181"/>
    <lineage>
        <taxon>Eukaryota</taxon>
        <taxon>Fungi</taxon>
        <taxon>Dikarya</taxon>
        <taxon>Basidiomycota</taxon>
        <taxon>Agaricomycotina</taxon>
        <taxon>Agaricomycetes</taxon>
        <taxon>Agaricomycetidae</taxon>
        <taxon>Agaricales</taxon>
        <taxon>Marasmiineae</taxon>
        <taxon>Mycenaceae</taxon>
        <taxon>Mycena</taxon>
    </lineage>
</organism>
<dbReference type="PANTHER" id="PTHR44169">
    <property type="entry name" value="NADPH-DEPENDENT 1-ACYLDIHYDROXYACETONE PHOSPHATE REDUCTASE"/>
    <property type="match status" value="1"/>
</dbReference>
<name>A0A8H6W9M9_9AGAR</name>
<dbReference type="Proteomes" id="UP000636479">
    <property type="component" value="Unassembled WGS sequence"/>
</dbReference>
<dbReference type="InterPro" id="IPR036291">
    <property type="entry name" value="NAD(P)-bd_dom_sf"/>
</dbReference>
<gene>
    <name evidence="5" type="ORF">MIND_00357800</name>
</gene>
<comment type="caution">
    <text evidence="5">The sequence shown here is derived from an EMBL/GenBank/DDBJ whole genome shotgun (WGS) entry which is preliminary data.</text>
</comment>
<dbReference type="GO" id="GO:0005783">
    <property type="term" value="C:endoplasmic reticulum"/>
    <property type="evidence" value="ECO:0007669"/>
    <property type="project" value="TreeGrafter"/>
</dbReference>
<dbReference type="PRINTS" id="PR00080">
    <property type="entry name" value="SDRFAMILY"/>
</dbReference>
<dbReference type="EMBL" id="JACAZF010000003">
    <property type="protein sequence ID" value="KAF7309857.1"/>
    <property type="molecule type" value="Genomic_DNA"/>
</dbReference>
<keyword evidence="3" id="KW-0560">Oxidoreductase</keyword>
<evidence type="ECO:0000256" key="2">
    <source>
        <dbReference type="ARBA" id="ARBA00022857"/>
    </source>
</evidence>
<dbReference type="RefSeq" id="XP_037223307.1">
    <property type="nucleotide sequence ID" value="XM_037360422.1"/>
</dbReference>
<dbReference type="PRINTS" id="PR00081">
    <property type="entry name" value="GDHRDH"/>
</dbReference>
<dbReference type="InterPro" id="IPR002347">
    <property type="entry name" value="SDR_fam"/>
</dbReference>
<dbReference type="PROSITE" id="PS00061">
    <property type="entry name" value="ADH_SHORT"/>
    <property type="match status" value="1"/>
</dbReference>
<evidence type="ECO:0000256" key="3">
    <source>
        <dbReference type="ARBA" id="ARBA00023002"/>
    </source>
</evidence>
<dbReference type="Pfam" id="PF00106">
    <property type="entry name" value="adh_short"/>
    <property type="match status" value="1"/>
</dbReference>
<dbReference type="InterPro" id="IPR020904">
    <property type="entry name" value="Sc_DH/Rdtase_CS"/>
</dbReference>
<dbReference type="SUPFAM" id="SSF51735">
    <property type="entry name" value="NAD(P)-binding Rossmann-fold domains"/>
    <property type="match status" value="1"/>
</dbReference>
<dbReference type="PANTHER" id="PTHR44169:SF6">
    <property type="entry name" value="NADPH-DEPENDENT 1-ACYLDIHYDROXYACETONE PHOSPHATE REDUCTASE"/>
    <property type="match status" value="1"/>
</dbReference>
<dbReference type="GO" id="GO:0019433">
    <property type="term" value="P:triglyceride catabolic process"/>
    <property type="evidence" value="ECO:0007669"/>
    <property type="project" value="TreeGrafter"/>
</dbReference>
<evidence type="ECO:0000313" key="5">
    <source>
        <dbReference type="EMBL" id="KAF7309857.1"/>
    </source>
</evidence>
<dbReference type="Gene3D" id="3.40.50.720">
    <property type="entry name" value="NAD(P)-binding Rossmann-like Domain"/>
    <property type="match status" value="1"/>
</dbReference>
<dbReference type="GO" id="GO:0004806">
    <property type="term" value="F:triacylglycerol lipase activity"/>
    <property type="evidence" value="ECO:0007669"/>
    <property type="project" value="TreeGrafter"/>
</dbReference>
<dbReference type="OrthoDB" id="2102561at2759"/>
<keyword evidence="6" id="KW-1185">Reference proteome</keyword>
<dbReference type="GO" id="GO:0006654">
    <property type="term" value="P:phosphatidic acid biosynthetic process"/>
    <property type="evidence" value="ECO:0007669"/>
    <property type="project" value="TreeGrafter"/>
</dbReference>
<reference evidence="5" key="1">
    <citation type="submission" date="2020-05" db="EMBL/GenBank/DDBJ databases">
        <title>Mycena genomes resolve the evolution of fungal bioluminescence.</title>
        <authorList>
            <person name="Tsai I.J."/>
        </authorList>
    </citation>
    <scope>NUCLEOTIDE SEQUENCE</scope>
    <source>
        <strain evidence="5">171206Taipei</strain>
    </source>
</reference>
<sequence length="296" mass="32442">MSAYRKSVLITGCSAGGIGHALAIEYNRYGYRVFATARKLDSMSELAGLGVETSELDVTDSNAIQELRQAISVKTGGKLDILVNNAGQGYDQAISDASVARTREIIEVNLVAPMVMLKEFVHLLIASGDGRVAQIGSITGIMPIPFNAAYSASKAGIHSFSNSARIELAPFNVKVINILTGVIDSKIWREGSLPADSLYKPMEDLYQQHRINIPSQGTTPTEEYARAVVRETTKTTPSPWVWIGKNTMMVWLMDTFLPRTAWDYLLNHAFGINEFVARLAKRKTQTVEVTETVAAQ</sequence>
<dbReference type="GO" id="GO:0005811">
    <property type="term" value="C:lipid droplet"/>
    <property type="evidence" value="ECO:0007669"/>
    <property type="project" value="TreeGrafter"/>
</dbReference>
<accession>A0A8H6W9M9</accession>
<dbReference type="AlphaFoldDB" id="A0A8H6W9M9"/>
<proteinExistence type="inferred from homology"/>
<evidence type="ECO:0000313" key="6">
    <source>
        <dbReference type="Proteomes" id="UP000636479"/>
    </source>
</evidence>
<dbReference type="GO" id="GO:0000140">
    <property type="term" value="F:acylglycerone-phosphate reductase (NADP+) activity"/>
    <property type="evidence" value="ECO:0007669"/>
    <property type="project" value="TreeGrafter"/>
</dbReference>
<evidence type="ECO:0000256" key="4">
    <source>
        <dbReference type="RuleBase" id="RU000363"/>
    </source>
</evidence>
<dbReference type="GeneID" id="59342938"/>